<proteinExistence type="predicted"/>
<protein>
    <submittedName>
        <fullName evidence="1">Uncharacterized protein</fullName>
    </submittedName>
</protein>
<name>A0A0F9S577_9ZZZZ</name>
<dbReference type="AlphaFoldDB" id="A0A0F9S577"/>
<reference evidence="1" key="1">
    <citation type="journal article" date="2015" name="Nature">
        <title>Complex archaea that bridge the gap between prokaryotes and eukaryotes.</title>
        <authorList>
            <person name="Spang A."/>
            <person name="Saw J.H."/>
            <person name="Jorgensen S.L."/>
            <person name="Zaremba-Niedzwiedzka K."/>
            <person name="Martijn J."/>
            <person name="Lind A.E."/>
            <person name="van Eijk R."/>
            <person name="Schleper C."/>
            <person name="Guy L."/>
            <person name="Ettema T.J."/>
        </authorList>
    </citation>
    <scope>NUCLEOTIDE SEQUENCE</scope>
</reference>
<evidence type="ECO:0000313" key="1">
    <source>
        <dbReference type="EMBL" id="KKN32241.1"/>
    </source>
</evidence>
<organism evidence="1">
    <name type="scientific">marine sediment metagenome</name>
    <dbReference type="NCBI Taxonomy" id="412755"/>
    <lineage>
        <taxon>unclassified sequences</taxon>
        <taxon>metagenomes</taxon>
        <taxon>ecological metagenomes</taxon>
    </lineage>
</organism>
<comment type="caution">
    <text evidence="1">The sequence shown here is derived from an EMBL/GenBank/DDBJ whole genome shotgun (WGS) entry which is preliminary data.</text>
</comment>
<accession>A0A0F9S577</accession>
<gene>
    <name evidence="1" type="ORF">LCGC14_0815910</name>
</gene>
<dbReference type="EMBL" id="LAZR01002265">
    <property type="protein sequence ID" value="KKN32241.1"/>
    <property type="molecule type" value="Genomic_DNA"/>
</dbReference>
<sequence>MIHSRASLVSYFRSQIKENFPVTDRDILLFAGVQHKPWPRKDIDALVILQDLQWIDDHPPGLFQKLIWEVGETVWYLTNRKVAGDLWVYVPQRKQLWHKGYHLDGYAKDVFYMTEEKFPGCNPLLPKFIFKHNEDILKARRIYPYSDDNPVPHRKMQG</sequence>